<dbReference type="CDD" id="cd06225">
    <property type="entry name" value="HAMP"/>
    <property type="match status" value="1"/>
</dbReference>
<dbReference type="STRING" id="1246637.MTBBW1_450009"/>
<dbReference type="InterPro" id="IPR004089">
    <property type="entry name" value="MCPsignal_dom"/>
</dbReference>
<feature type="domain" description="T-SNARE coiled-coil homology" evidence="7">
    <location>
        <begin position="638"/>
        <end position="700"/>
    </location>
</feature>
<dbReference type="PROSITE" id="PS50885">
    <property type="entry name" value="HAMP"/>
    <property type="match status" value="1"/>
</dbReference>
<comment type="subcellular location">
    <subcellularLocation>
        <location evidence="1">Cell inner membrane</location>
        <topology evidence="1">Multi-pass membrane protein</topology>
    </subcellularLocation>
</comment>
<comment type="similarity">
    <text evidence="4">Belongs to the methyl-accepting chemotaxis (MCP) protein family.</text>
</comment>
<gene>
    <name evidence="9" type="ORF">MTBBW1_450009</name>
</gene>
<keyword evidence="2" id="KW-0997">Cell inner membrane</keyword>
<dbReference type="Pfam" id="PF00672">
    <property type="entry name" value="HAMP"/>
    <property type="match status" value="1"/>
</dbReference>
<dbReference type="PROSITE" id="PS50192">
    <property type="entry name" value="T_SNARE"/>
    <property type="match status" value="1"/>
</dbReference>
<protein>
    <submittedName>
        <fullName evidence="9">Methyl-accepting chemotaxis sensory transducer (Modular protein)</fullName>
    </submittedName>
</protein>
<dbReference type="PROSITE" id="PS51257">
    <property type="entry name" value="PROKAR_LIPOPROTEIN"/>
    <property type="match status" value="1"/>
</dbReference>
<dbReference type="Pfam" id="PF00015">
    <property type="entry name" value="MCPsignal"/>
    <property type="match status" value="1"/>
</dbReference>
<dbReference type="Gene3D" id="1.10.287.950">
    <property type="entry name" value="Methyl-accepting chemotaxis protein"/>
    <property type="match status" value="1"/>
</dbReference>
<keyword evidence="2" id="KW-1003">Cell membrane</keyword>
<dbReference type="GO" id="GO:0004888">
    <property type="term" value="F:transmembrane signaling receptor activity"/>
    <property type="evidence" value="ECO:0007669"/>
    <property type="project" value="InterPro"/>
</dbReference>
<dbReference type="InterPro" id="IPR004090">
    <property type="entry name" value="Chemotax_Me-accpt_rcpt"/>
</dbReference>
<organism evidence="9 10">
    <name type="scientific">Desulfamplus magnetovallimortis</name>
    <dbReference type="NCBI Taxonomy" id="1246637"/>
    <lineage>
        <taxon>Bacteria</taxon>
        <taxon>Pseudomonadati</taxon>
        <taxon>Thermodesulfobacteriota</taxon>
        <taxon>Desulfobacteria</taxon>
        <taxon>Desulfobacterales</taxon>
        <taxon>Desulfobacteraceae</taxon>
        <taxon>Desulfamplus</taxon>
    </lineage>
</organism>
<dbReference type="RefSeq" id="WP_186441126.1">
    <property type="nucleotide sequence ID" value="NZ_LT828541.1"/>
</dbReference>
<dbReference type="GO" id="GO:0007165">
    <property type="term" value="P:signal transduction"/>
    <property type="evidence" value="ECO:0007669"/>
    <property type="project" value="UniProtKB-KW"/>
</dbReference>
<dbReference type="PROSITE" id="PS50111">
    <property type="entry name" value="CHEMOTAXIS_TRANSDUC_2"/>
    <property type="match status" value="1"/>
</dbReference>
<dbReference type="PRINTS" id="PR00260">
    <property type="entry name" value="CHEMTRNSDUCR"/>
</dbReference>
<accession>A0A1W1HHI6</accession>
<evidence type="ECO:0000256" key="3">
    <source>
        <dbReference type="ARBA" id="ARBA00023224"/>
    </source>
</evidence>
<sequence>MKFFNNLKMVTKLVGGFGIVLLLFACVMAIYHFTVKSTSSNFQNLMKVNVAIAGQAAEIKNLMKQCRIDEKNFLSTLDKKYLIDIGDNIKHLTAKAHEIVTRAMSSDNQITAQKGKEIAQFIDNYAKSFNDLSTSYESRGLDATSGLRGEFAMAADRLVSELSYVDVEDLYVHMLKMVQAQDQYWLHDDPDALETLELLVNGYQNIIAKSSANEEMIKDALKEILSAYATALDNLKKATSFENITEHFYEMKEAIGEIDGFLSITYLPNAKPLLLEIRSREKDYLLFGGEEYAAKARQAIGNMFKAIDESKIDEDYKKNSNKYLTLYKDAFEALVAQDMIIGEMYEKMTSAVNSTEPLIEDLYSNARTIAASGTEQVNSDADSRSKLALSIGITAIIAGFALSFFITRMITIPIIRAVAFSRQMSKGIFTRKLDIDQKDEIGVLASALNGMVTNLGGLVRDITSDVATLSASSISLKDISLHMSSSADATASKFNTVASATEQMSANLNSIAAAIEETSTNLGTVAAATEENTATINEIAKESELARSISSDAVAQAESTSVDMKHLEEAAMDIGKVTETIAEISEQTNLLALNATIEAARAGESGKGFAVVANEIKELANQTAEATKAISRQVQSVQGTTANTIKGIEKISSIIVKVNDIISTIARTIEDQSTATQEISLNVAQGSQGIQEVTENVAQCSLSASEISSDIAGVNEKAVEMSKNSSRLNSSAEDLSKLAEKLKQMMNEFEV</sequence>
<dbReference type="Proteomes" id="UP000191931">
    <property type="component" value="Unassembled WGS sequence"/>
</dbReference>
<feature type="domain" description="HAMP" evidence="8">
    <location>
        <begin position="408"/>
        <end position="460"/>
    </location>
</feature>
<proteinExistence type="inferred from homology"/>
<dbReference type="EMBL" id="FWEV01000287">
    <property type="protein sequence ID" value="SLM31838.1"/>
    <property type="molecule type" value="Genomic_DNA"/>
</dbReference>
<feature type="domain" description="Methyl-accepting transducer" evidence="6">
    <location>
        <begin position="486"/>
        <end position="715"/>
    </location>
</feature>
<evidence type="ECO:0000313" key="10">
    <source>
        <dbReference type="Proteomes" id="UP000191931"/>
    </source>
</evidence>
<dbReference type="PANTHER" id="PTHR32089">
    <property type="entry name" value="METHYL-ACCEPTING CHEMOTAXIS PROTEIN MCPB"/>
    <property type="match status" value="1"/>
</dbReference>
<keyword evidence="3 5" id="KW-0807">Transducer</keyword>
<dbReference type="PANTHER" id="PTHR32089:SF112">
    <property type="entry name" value="LYSOZYME-LIKE PROTEIN-RELATED"/>
    <property type="match status" value="1"/>
</dbReference>
<dbReference type="SUPFAM" id="SSF58104">
    <property type="entry name" value="Methyl-accepting chemotaxis protein (MCP) signaling domain"/>
    <property type="match status" value="1"/>
</dbReference>
<dbReference type="AlphaFoldDB" id="A0A1W1HHI6"/>
<dbReference type="GO" id="GO:0005886">
    <property type="term" value="C:plasma membrane"/>
    <property type="evidence" value="ECO:0007669"/>
    <property type="project" value="UniProtKB-SubCell"/>
</dbReference>
<name>A0A1W1HHI6_9BACT</name>
<evidence type="ECO:0000259" key="8">
    <source>
        <dbReference type="PROSITE" id="PS50885"/>
    </source>
</evidence>
<dbReference type="Gene3D" id="1.10.8.500">
    <property type="entry name" value="HAMP domain in histidine kinase"/>
    <property type="match status" value="1"/>
</dbReference>
<evidence type="ECO:0000256" key="2">
    <source>
        <dbReference type="ARBA" id="ARBA00022519"/>
    </source>
</evidence>
<keyword evidence="2" id="KW-0472">Membrane</keyword>
<evidence type="ECO:0000256" key="4">
    <source>
        <dbReference type="ARBA" id="ARBA00029447"/>
    </source>
</evidence>
<evidence type="ECO:0000259" key="7">
    <source>
        <dbReference type="PROSITE" id="PS50192"/>
    </source>
</evidence>
<dbReference type="GO" id="GO:0006935">
    <property type="term" value="P:chemotaxis"/>
    <property type="evidence" value="ECO:0007669"/>
    <property type="project" value="InterPro"/>
</dbReference>
<dbReference type="SMART" id="SM00283">
    <property type="entry name" value="MA"/>
    <property type="match status" value="1"/>
</dbReference>
<evidence type="ECO:0000313" key="9">
    <source>
        <dbReference type="EMBL" id="SLM31838.1"/>
    </source>
</evidence>
<evidence type="ECO:0000259" key="6">
    <source>
        <dbReference type="PROSITE" id="PS50111"/>
    </source>
</evidence>
<keyword evidence="10" id="KW-1185">Reference proteome</keyword>
<dbReference type="InterPro" id="IPR003660">
    <property type="entry name" value="HAMP_dom"/>
</dbReference>
<dbReference type="SMART" id="SM00304">
    <property type="entry name" value="HAMP"/>
    <property type="match status" value="1"/>
</dbReference>
<evidence type="ECO:0000256" key="5">
    <source>
        <dbReference type="PROSITE-ProRule" id="PRU00284"/>
    </source>
</evidence>
<evidence type="ECO:0000256" key="1">
    <source>
        <dbReference type="ARBA" id="ARBA00004429"/>
    </source>
</evidence>
<dbReference type="InterPro" id="IPR000727">
    <property type="entry name" value="T_SNARE_dom"/>
</dbReference>
<reference evidence="9 10" key="1">
    <citation type="submission" date="2017-03" db="EMBL/GenBank/DDBJ databases">
        <authorList>
            <person name="Afonso C.L."/>
            <person name="Miller P.J."/>
            <person name="Scott M.A."/>
            <person name="Spackman E."/>
            <person name="Goraichik I."/>
            <person name="Dimitrov K.M."/>
            <person name="Suarez D.L."/>
            <person name="Swayne D.E."/>
        </authorList>
    </citation>
    <scope>NUCLEOTIDE SEQUENCE [LARGE SCALE GENOMIC DNA]</scope>
    <source>
        <strain evidence="9">PRJEB14757</strain>
    </source>
</reference>